<dbReference type="EMBL" id="BFAV01000173">
    <property type="protein sequence ID" value="GBF35575.1"/>
    <property type="molecule type" value="Genomic_DNA"/>
</dbReference>
<dbReference type="Proteomes" id="UP000239549">
    <property type="component" value="Unassembled WGS sequence"/>
</dbReference>
<comment type="caution">
    <text evidence="1">The sequence shown here is derived from an EMBL/GenBank/DDBJ whole genome shotgun (WGS) entry which is preliminary data.</text>
</comment>
<gene>
    <name evidence="1" type="ORF">DCCM_4704</name>
</gene>
<dbReference type="AlphaFoldDB" id="A0A2L2XH85"/>
<accession>A0A2L2XH85</accession>
<reference evidence="2" key="1">
    <citation type="submission" date="2018-02" db="EMBL/GenBank/DDBJ databases">
        <title>Genome sequence of Desulfocucumis palustris strain NAW-5.</title>
        <authorList>
            <person name="Watanabe M."/>
            <person name="Kojima H."/>
            <person name="Fukui M."/>
        </authorList>
    </citation>
    <scope>NUCLEOTIDE SEQUENCE [LARGE SCALE GENOMIC DNA]</scope>
    <source>
        <strain evidence="2">NAW-5</strain>
    </source>
</reference>
<evidence type="ECO:0000313" key="1">
    <source>
        <dbReference type="EMBL" id="GBF35575.1"/>
    </source>
</evidence>
<proteinExistence type="predicted"/>
<sequence>MILFSKVSILFTPLNQKGQPYNQYCRASKIRTAAAGFSGGTGAE</sequence>
<name>A0A2L2XH85_9FIRM</name>
<evidence type="ECO:0000313" key="2">
    <source>
        <dbReference type="Proteomes" id="UP000239549"/>
    </source>
</evidence>
<keyword evidence="2" id="KW-1185">Reference proteome</keyword>
<organism evidence="1 2">
    <name type="scientific">Desulfocucumis palustris</name>
    <dbReference type="NCBI Taxonomy" id="1898651"/>
    <lineage>
        <taxon>Bacteria</taxon>
        <taxon>Bacillati</taxon>
        <taxon>Bacillota</taxon>
        <taxon>Clostridia</taxon>
        <taxon>Eubacteriales</taxon>
        <taxon>Desulfocucumaceae</taxon>
        <taxon>Desulfocucumis</taxon>
    </lineage>
</organism>
<protein>
    <submittedName>
        <fullName evidence="1">Uncharacterized protein</fullName>
    </submittedName>
</protein>